<reference evidence="1 2" key="1">
    <citation type="submission" date="2013-11" db="EMBL/GenBank/DDBJ databases">
        <title>The Damaraland mole rat (Fukomys damarensis) genome and evolution of African mole rats.</title>
        <authorList>
            <person name="Gladyshev V.N."/>
            <person name="Fang X."/>
        </authorList>
    </citation>
    <scope>NUCLEOTIDE SEQUENCE [LARGE SCALE GENOMIC DNA]</scope>
    <source>
        <tissue evidence="1">Liver</tissue>
    </source>
</reference>
<organism evidence="1 2">
    <name type="scientific">Fukomys damarensis</name>
    <name type="common">Damaraland mole rat</name>
    <name type="synonym">Cryptomys damarensis</name>
    <dbReference type="NCBI Taxonomy" id="885580"/>
    <lineage>
        <taxon>Eukaryota</taxon>
        <taxon>Metazoa</taxon>
        <taxon>Chordata</taxon>
        <taxon>Craniata</taxon>
        <taxon>Vertebrata</taxon>
        <taxon>Euteleostomi</taxon>
        <taxon>Mammalia</taxon>
        <taxon>Eutheria</taxon>
        <taxon>Euarchontoglires</taxon>
        <taxon>Glires</taxon>
        <taxon>Rodentia</taxon>
        <taxon>Hystricomorpha</taxon>
        <taxon>Bathyergidae</taxon>
        <taxon>Fukomys</taxon>
    </lineage>
</organism>
<name>A0A091E292_FUKDA</name>
<proteinExistence type="predicted"/>
<dbReference type="AlphaFoldDB" id="A0A091E292"/>
<evidence type="ECO:0000313" key="1">
    <source>
        <dbReference type="EMBL" id="KFO38499.1"/>
    </source>
</evidence>
<protein>
    <submittedName>
        <fullName evidence="1">Uncharacterized protein</fullName>
    </submittedName>
</protein>
<evidence type="ECO:0000313" key="2">
    <source>
        <dbReference type="Proteomes" id="UP000028990"/>
    </source>
</evidence>
<gene>
    <name evidence="1" type="ORF">H920_00148</name>
</gene>
<accession>A0A091E292</accession>
<sequence length="94" mass="10051">MASLGSHQPWSILAASHHLNTKRGSSVETLSVETGQAQGQTWAAAVDQDEVELSELRYQLNRCHQSAMGITEPAIIVRGQMCLGAHVPASQVTA</sequence>
<keyword evidence="2" id="KW-1185">Reference proteome</keyword>
<dbReference type="EMBL" id="KN120510">
    <property type="protein sequence ID" value="KFO38499.1"/>
    <property type="molecule type" value="Genomic_DNA"/>
</dbReference>
<dbReference type="Proteomes" id="UP000028990">
    <property type="component" value="Unassembled WGS sequence"/>
</dbReference>